<dbReference type="Pfam" id="PF00144">
    <property type="entry name" value="Beta-lactamase"/>
    <property type="match status" value="1"/>
</dbReference>
<feature type="domain" description="Beta-lactamase-related" evidence="1">
    <location>
        <begin position="14"/>
        <end position="330"/>
    </location>
</feature>
<dbReference type="InterPro" id="IPR012338">
    <property type="entry name" value="Beta-lactam/transpept-like"/>
</dbReference>
<dbReference type="AlphaFoldDB" id="A0A1G7DG16"/>
<dbReference type="SUPFAM" id="SSF56601">
    <property type="entry name" value="beta-lactamase/transpeptidase-like"/>
    <property type="match status" value="1"/>
</dbReference>
<dbReference type="InterPro" id="IPR050491">
    <property type="entry name" value="AmpC-like"/>
</dbReference>
<accession>A0A1G7DG16</accession>
<name>A0A1G7DG16_9ACTN</name>
<dbReference type="RefSeq" id="WP_091040496.1">
    <property type="nucleotide sequence ID" value="NZ_FNAD01000024.1"/>
</dbReference>
<protein>
    <submittedName>
        <fullName evidence="2">CubicO group peptidase, beta-lactamase class C family</fullName>
    </submittedName>
</protein>
<evidence type="ECO:0000313" key="2">
    <source>
        <dbReference type="EMBL" id="SDE49745.1"/>
    </source>
</evidence>
<dbReference type="InterPro" id="IPR001466">
    <property type="entry name" value="Beta-lactam-related"/>
</dbReference>
<evidence type="ECO:0000313" key="3">
    <source>
        <dbReference type="Proteomes" id="UP000198949"/>
    </source>
</evidence>
<proteinExistence type="predicted"/>
<dbReference type="PANTHER" id="PTHR46825">
    <property type="entry name" value="D-ALANYL-D-ALANINE-CARBOXYPEPTIDASE/ENDOPEPTIDASE AMPH"/>
    <property type="match status" value="1"/>
</dbReference>
<dbReference type="Gene3D" id="3.40.710.10">
    <property type="entry name" value="DD-peptidase/beta-lactamase superfamily"/>
    <property type="match status" value="1"/>
</dbReference>
<gene>
    <name evidence="2" type="ORF">SAMN05216270_12451</name>
</gene>
<organism evidence="2 3">
    <name type="scientific">Glycomyces harbinensis</name>
    <dbReference type="NCBI Taxonomy" id="58114"/>
    <lineage>
        <taxon>Bacteria</taxon>
        <taxon>Bacillati</taxon>
        <taxon>Actinomycetota</taxon>
        <taxon>Actinomycetes</taxon>
        <taxon>Glycomycetales</taxon>
        <taxon>Glycomycetaceae</taxon>
        <taxon>Glycomyces</taxon>
    </lineage>
</organism>
<reference evidence="3" key="1">
    <citation type="submission" date="2016-10" db="EMBL/GenBank/DDBJ databases">
        <authorList>
            <person name="Varghese N."/>
            <person name="Submissions S."/>
        </authorList>
    </citation>
    <scope>NUCLEOTIDE SEQUENCE [LARGE SCALE GENOMIC DNA]</scope>
    <source>
        <strain evidence="3">CGMCC 4.3516</strain>
    </source>
</reference>
<evidence type="ECO:0000259" key="1">
    <source>
        <dbReference type="Pfam" id="PF00144"/>
    </source>
</evidence>
<dbReference type="Proteomes" id="UP000198949">
    <property type="component" value="Unassembled WGS sequence"/>
</dbReference>
<dbReference type="PANTHER" id="PTHR46825:SF8">
    <property type="entry name" value="BETA-LACTAMASE-RELATED"/>
    <property type="match status" value="1"/>
</dbReference>
<keyword evidence="3" id="KW-1185">Reference proteome</keyword>
<sequence length="452" mass="47689">MQNGELDAIASWLDEALPSLVAAQRVPGAVVGVLQGERLVTATAGVLNRRTRQAVTADALFQVGSITKAWTATLVMQLVDEGLVELDDPVRRHLPEFRVADEASSAAITLRQLLSHTAGFDGDHFDEAAGDHVLDHYLRDVLPGAPRLFAPGRMFSYCNGGYSVLGRVLERLRGRRYAQVVQQYLAEPLGLGSVAASAEEAIAMPVAVGHIGTDLTPSRRWSVPANFDPAGCLAMPVGDLLRFARMHLDEGVAAGGTRILSADACAEMRTAQTQEPPAVTAFAAPSLGWFLLRGNGVVAADGGTIGQRAFLRLIPERGVAVALLANAGTGEGLLRPVLGEVLSRLGAAHRQTSGPFPAPQALEPSRMAGRYESSAGRFIVETVDERLVLRSEPGAFDVICDMAPPSGTLTAARGGIDITDSSGAVVGQCVFIMDGDRADLLHVNGQAVPRVE</sequence>
<dbReference type="STRING" id="58114.SAMN05216270_12451"/>
<dbReference type="EMBL" id="FNAD01000024">
    <property type="protein sequence ID" value="SDE49745.1"/>
    <property type="molecule type" value="Genomic_DNA"/>
</dbReference>
<dbReference type="OrthoDB" id="262125at2"/>